<organism evidence="1 2">
    <name type="scientific">Lactobacillus delbrueckii subsp. bulgaricus</name>
    <dbReference type="NCBI Taxonomy" id="1585"/>
    <lineage>
        <taxon>Bacteria</taxon>
        <taxon>Bacillati</taxon>
        <taxon>Bacillota</taxon>
        <taxon>Bacilli</taxon>
        <taxon>Lactobacillales</taxon>
        <taxon>Lactobacillaceae</taxon>
        <taxon>Lactobacillus</taxon>
    </lineage>
</organism>
<sequence>MQGLGEALVSDGGPGNLLDVGTLGLDGLFFIDRQGLVVDLLGVVVV</sequence>
<evidence type="ECO:0000313" key="1">
    <source>
        <dbReference type="EMBL" id="GMB86209.1"/>
    </source>
</evidence>
<gene>
    <name evidence="1" type="ORF">ME0900_05810</name>
</gene>
<dbReference type="Proteomes" id="UP001165243">
    <property type="component" value="Unassembled WGS sequence"/>
</dbReference>
<dbReference type="EMBL" id="BSWK01000004">
    <property type="protein sequence ID" value="GMB86209.1"/>
    <property type="molecule type" value="Genomic_DNA"/>
</dbReference>
<name>A0AAV5PDH3_LACDE</name>
<comment type="caution">
    <text evidence="1">The sequence shown here is derived from an EMBL/GenBank/DDBJ whole genome shotgun (WGS) entry which is preliminary data.</text>
</comment>
<protein>
    <submittedName>
        <fullName evidence="1">Uncharacterized protein</fullName>
    </submittedName>
</protein>
<proteinExistence type="predicted"/>
<dbReference type="AlphaFoldDB" id="A0AAV5PDH3"/>
<reference evidence="1" key="1">
    <citation type="submission" date="2023-04" db="EMBL/GenBank/DDBJ databases">
        <title>Draft genome sequences of Lactobacillus delbrueckii subsp. bulgaricus ME-900 and ME-901 with improved acid tolerance.</title>
        <authorList>
            <person name="Ishida T."/>
            <person name="Yamamoto E."/>
            <person name="Koizumi A."/>
            <person name="Fujiwara S."/>
            <person name="Makino S."/>
            <person name="Kano H."/>
            <person name="Kimura K."/>
        </authorList>
    </citation>
    <scope>NUCLEOTIDE SEQUENCE</scope>
    <source>
        <strain evidence="1">ME-900</strain>
    </source>
</reference>
<accession>A0AAV5PDH3</accession>
<evidence type="ECO:0000313" key="2">
    <source>
        <dbReference type="Proteomes" id="UP001165243"/>
    </source>
</evidence>